<dbReference type="AlphaFoldDB" id="A0A811KTS7"/>
<dbReference type="GO" id="GO:0048284">
    <property type="term" value="P:organelle fusion"/>
    <property type="evidence" value="ECO:0007669"/>
    <property type="project" value="TreeGrafter"/>
</dbReference>
<name>A0A811KTS7_9BILA</name>
<evidence type="ECO:0000259" key="10">
    <source>
        <dbReference type="PROSITE" id="PS50089"/>
    </source>
</evidence>
<evidence type="ECO:0000256" key="8">
    <source>
        <dbReference type="PROSITE-ProRule" id="PRU01006"/>
    </source>
</evidence>
<sequence>MEHLKQGDYLYAKGDFENACEHYMKTINDVEPSHVIKKFVDGSRISQLCTYLEHLHKKRVSNGHHSILLLSALVKQNNVEKITEFIEKTKERNEYDYETAIQILREAKHNKFALRLAKLQGVLEAYIDILITDFKDYAEAIEFIRSCNITDKTNFLTQYGNELFKFNRKAVTELVKVVINENPANSKFLLRTILEDGECLEEVCKNPAGTGVLPPDDSSTCVALLEHLIAKMSDDDKKNPEQLDQLYDLVRPDTVNDAIQLGRQYNVPALVFYVYRKTKKTEDLLRYLLQEGDLEHVIEMCDERLLKNMWIELITHVAKKEDLDPDDLIRLLDKAKASNFAHPLVVLEILARNDNLKVADVLDYIVNWLETQNKFINEHEKLIEKSEEEIAEMDKKADNLEHGVQVFQVSKCSSCDASLSVPAVHFVCNHSFHLPCFESASDAPEECPVCASNTKQDTNQQKKGGNISHLTFLQELQSSDDAISLIASYIAKGAFESGNT</sequence>
<dbReference type="InterPro" id="IPR000547">
    <property type="entry name" value="Clathrin_H-chain/VPS_repeat"/>
</dbReference>
<dbReference type="GO" id="GO:0008270">
    <property type="term" value="F:zinc ion binding"/>
    <property type="evidence" value="ECO:0007669"/>
    <property type="project" value="UniProtKB-KW"/>
</dbReference>
<comment type="subcellular location">
    <subcellularLocation>
        <location evidence="1">Late endosome membrane</location>
        <topology evidence="1">Peripheral membrane protein</topology>
        <orientation evidence="1">Cytoplasmic side</orientation>
    </subcellularLocation>
</comment>
<dbReference type="InterPro" id="IPR001841">
    <property type="entry name" value="Znf_RING"/>
</dbReference>
<dbReference type="GO" id="GO:0006886">
    <property type="term" value="P:intracellular protein transport"/>
    <property type="evidence" value="ECO:0007669"/>
    <property type="project" value="UniProtKB-UniRule"/>
</dbReference>
<dbReference type="Proteomes" id="UP000783686">
    <property type="component" value="Unassembled WGS sequence"/>
</dbReference>
<keyword evidence="6" id="KW-0472">Membrane</keyword>
<feature type="domain" description="RING-type" evidence="10">
    <location>
        <begin position="412"/>
        <end position="450"/>
    </location>
</feature>
<evidence type="ECO:0000256" key="2">
    <source>
        <dbReference type="ARBA" id="ARBA00007070"/>
    </source>
</evidence>
<gene>
    <name evidence="11" type="ORF">BOKJ2_LOCUS8729</name>
</gene>
<reference evidence="11" key="1">
    <citation type="submission" date="2020-09" db="EMBL/GenBank/DDBJ databases">
        <authorList>
            <person name="Kikuchi T."/>
        </authorList>
    </citation>
    <scope>NUCLEOTIDE SEQUENCE</scope>
    <source>
        <strain evidence="11">SH1</strain>
    </source>
</reference>
<dbReference type="PANTHER" id="PTHR23323">
    <property type="entry name" value="VACUOLAR PROTEIN SORTING-ASSOCIATED PROTEIN"/>
    <property type="match status" value="1"/>
</dbReference>
<dbReference type="EMBL" id="CAJFDH010000004">
    <property type="protein sequence ID" value="CAD5220008.1"/>
    <property type="molecule type" value="Genomic_DNA"/>
</dbReference>
<proteinExistence type="inferred from homology"/>
<dbReference type="InterPro" id="IPR057308">
    <property type="entry name" value="CHCR_PEP5_VPS11"/>
</dbReference>
<keyword evidence="9" id="KW-0175">Coiled coil</keyword>
<dbReference type="GO" id="GO:0007032">
    <property type="term" value="P:endosome organization"/>
    <property type="evidence" value="ECO:0007669"/>
    <property type="project" value="TreeGrafter"/>
</dbReference>
<keyword evidence="4 7" id="KW-0863">Zinc-finger</keyword>
<dbReference type="GO" id="GO:0030674">
    <property type="term" value="F:protein-macromolecule adaptor activity"/>
    <property type="evidence" value="ECO:0007669"/>
    <property type="project" value="TreeGrafter"/>
</dbReference>
<comment type="similarity">
    <text evidence="2">Belongs to the VPS11 family.</text>
</comment>
<comment type="caution">
    <text evidence="11">The sequence shown here is derived from an EMBL/GenBank/DDBJ whole genome shotgun (WGS) entry which is preliminary data.</text>
</comment>
<evidence type="ECO:0000313" key="11">
    <source>
        <dbReference type="EMBL" id="CAD5220008.1"/>
    </source>
</evidence>
<dbReference type="PANTHER" id="PTHR23323:SF24">
    <property type="entry name" value="VACUOLAR PROTEIN SORTING-ASSOCIATED PROTEIN 11 HOMOLOG"/>
    <property type="match status" value="1"/>
</dbReference>
<dbReference type="GO" id="GO:0007033">
    <property type="term" value="P:vacuole organization"/>
    <property type="evidence" value="ECO:0007669"/>
    <property type="project" value="TreeGrafter"/>
</dbReference>
<dbReference type="OrthoDB" id="26184at2759"/>
<feature type="coiled-coil region" evidence="9">
    <location>
        <begin position="369"/>
        <end position="403"/>
    </location>
</feature>
<dbReference type="PROSITE" id="PS50089">
    <property type="entry name" value="ZF_RING_2"/>
    <property type="match status" value="1"/>
</dbReference>
<evidence type="ECO:0000256" key="9">
    <source>
        <dbReference type="SAM" id="Coils"/>
    </source>
</evidence>
<dbReference type="GO" id="GO:0006904">
    <property type="term" value="P:vesicle docking involved in exocytosis"/>
    <property type="evidence" value="ECO:0007669"/>
    <property type="project" value="TreeGrafter"/>
</dbReference>
<evidence type="ECO:0000313" key="12">
    <source>
        <dbReference type="Proteomes" id="UP000614601"/>
    </source>
</evidence>
<evidence type="ECO:0000256" key="3">
    <source>
        <dbReference type="ARBA" id="ARBA00022723"/>
    </source>
</evidence>
<evidence type="ECO:0000256" key="5">
    <source>
        <dbReference type="ARBA" id="ARBA00022833"/>
    </source>
</evidence>
<keyword evidence="12" id="KW-1185">Reference proteome</keyword>
<feature type="repeat" description="CHCR" evidence="8">
    <location>
        <begin position="23"/>
        <end position="169"/>
    </location>
</feature>
<evidence type="ECO:0000256" key="1">
    <source>
        <dbReference type="ARBA" id="ARBA00004492"/>
    </source>
</evidence>
<keyword evidence="5" id="KW-0862">Zinc</keyword>
<dbReference type="Pfam" id="PF23356">
    <property type="entry name" value="TPR_PEP5_VPS11"/>
    <property type="match status" value="1"/>
</dbReference>
<dbReference type="InterPro" id="IPR013083">
    <property type="entry name" value="Znf_RING/FYVE/PHD"/>
</dbReference>
<evidence type="ECO:0000256" key="6">
    <source>
        <dbReference type="ARBA" id="ARBA00023136"/>
    </source>
</evidence>
<protein>
    <recommendedName>
        <fullName evidence="10">RING-type domain-containing protein</fullName>
    </recommendedName>
</protein>
<dbReference type="Gene3D" id="3.30.40.10">
    <property type="entry name" value="Zinc/RING finger domain, C3HC4 (zinc finger)"/>
    <property type="match status" value="1"/>
</dbReference>
<organism evidence="11 12">
    <name type="scientific">Bursaphelenchus okinawaensis</name>
    <dbReference type="NCBI Taxonomy" id="465554"/>
    <lineage>
        <taxon>Eukaryota</taxon>
        <taxon>Metazoa</taxon>
        <taxon>Ecdysozoa</taxon>
        <taxon>Nematoda</taxon>
        <taxon>Chromadorea</taxon>
        <taxon>Rhabditida</taxon>
        <taxon>Tylenchina</taxon>
        <taxon>Tylenchomorpha</taxon>
        <taxon>Aphelenchoidea</taxon>
        <taxon>Aphelenchoididae</taxon>
        <taxon>Bursaphelenchus</taxon>
    </lineage>
</organism>
<evidence type="ECO:0000256" key="7">
    <source>
        <dbReference type="PROSITE-ProRule" id="PRU00175"/>
    </source>
</evidence>
<accession>A0A811KTS7</accession>
<dbReference type="Proteomes" id="UP000614601">
    <property type="component" value="Unassembled WGS sequence"/>
</dbReference>
<dbReference type="EMBL" id="CAJFCW020000004">
    <property type="protein sequence ID" value="CAG9113125.1"/>
    <property type="molecule type" value="Genomic_DNA"/>
</dbReference>
<dbReference type="GO" id="GO:0030897">
    <property type="term" value="C:HOPS complex"/>
    <property type="evidence" value="ECO:0007669"/>
    <property type="project" value="TreeGrafter"/>
</dbReference>
<dbReference type="GO" id="GO:0031902">
    <property type="term" value="C:late endosome membrane"/>
    <property type="evidence" value="ECO:0007669"/>
    <property type="project" value="UniProtKB-SubCell"/>
</dbReference>
<dbReference type="SUPFAM" id="SSF57850">
    <property type="entry name" value="RING/U-box"/>
    <property type="match status" value="1"/>
</dbReference>
<keyword evidence="3" id="KW-0479">Metal-binding</keyword>
<dbReference type="CDD" id="cd16688">
    <property type="entry name" value="RING-H2_Vps11"/>
    <property type="match status" value="1"/>
</dbReference>
<dbReference type="PROSITE" id="PS50236">
    <property type="entry name" value="CHCR"/>
    <property type="match status" value="1"/>
</dbReference>
<evidence type="ECO:0000256" key="4">
    <source>
        <dbReference type="ARBA" id="ARBA00022771"/>
    </source>
</evidence>